<dbReference type="InterPro" id="IPR050736">
    <property type="entry name" value="Sensor_HK_Regulatory"/>
</dbReference>
<dbReference type="InterPro" id="IPR004358">
    <property type="entry name" value="Sig_transdc_His_kin-like_C"/>
</dbReference>
<reference evidence="13 14" key="1">
    <citation type="submission" date="2020-04" db="EMBL/GenBank/DDBJ databases">
        <title>Draft genome of Leeia sp. IMCC25680.</title>
        <authorList>
            <person name="Song J."/>
            <person name="Cho J.-C."/>
        </authorList>
    </citation>
    <scope>NUCLEOTIDE SEQUENCE [LARGE SCALE GENOMIC DNA]</scope>
    <source>
        <strain evidence="13 14">IMCC25680</strain>
    </source>
</reference>
<dbReference type="SUPFAM" id="SSF47384">
    <property type="entry name" value="Homodimeric domain of signal transducing histidine kinase"/>
    <property type="match status" value="1"/>
</dbReference>
<dbReference type="PRINTS" id="PR00344">
    <property type="entry name" value="BCTRLSENSOR"/>
</dbReference>
<dbReference type="InterPro" id="IPR000014">
    <property type="entry name" value="PAS"/>
</dbReference>
<dbReference type="Gene3D" id="6.10.340.10">
    <property type="match status" value="1"/>
</dbReference>
<keyword evidence="9" id="KW-1133">Transmembrane helix</keyword>
<evidence type="ECO:0000259" key="11">
    <source>
        <dbReference type="PROSITE" id="PS50113"/>
    </source>
</evidence>
<evidence type="ECO:0000259" key="12">
    <source>
        <dbReference type="PROSITE" id="PS50885"/>
    </source>
</evidence>
<dbReference type="CDD" id="cd00082">
    <property type="entry name" value="HisKA"/>
    <property type="match status" value="1"/>
</dbReference>
<dbReference type="Pfam" id="PF02518">
    <property type="entry name" value="HATPase_c"/>
    <property type="match status" value="1"/>
</dbReference>
<dbReference type="InterPro" id="IPR003661">
    <property type="entry name" value="HisK_dim/P_dom"/>
</dbReference>
<dbReference type="EMBL" id="JABAIM010000004">
    <property type="protein sequence ID" value="NLR76741.1"/>
    <property type="molecule type" value="Genomic_DNA"/>
</dbReference>
<dbReference type="CDD" id="cd00075">
    <property type="entry name" value="HATPase"/>
    <property type="match status" value="1"/>
</dbReference>
<dbReference type="Proteomes" id="UP000587991">
    <property type="component" value="Unassembled WGS sequence"/>
</dbReference>
<keyword evidence="5" id="KW-0808">Transferase</keyword>
<dbReference type="FunFam" id="1.10.287.130:FF:000001">
    <property type="entry name" value="Two-component sensor histidine kinase"/>
    <property type="match status" value="1"/>
</dbReference>
<evidence type="ECO:0000256" key="7">
    <source>
        <dbReference type="ARBA" id="ARBA00023012"/>
    </source>
</evidence>
<keyword evidence="9" id="KW-0472">Membrane</keyword>
<evidence type="ECO:0000256" key="5">
    <source>
        <dbReference type="ARBA" id="ARBA00022679"/>
    </source>
</evidence>
<dbReference type="GO" id="GO:0016020">
    <property type="term" value="C:membrane"/>
    <property type="evidence" value="ECO:0007669"/>
    <property type="project" value="UniProtKB-SubCell"/>
</dbReference>
<evidence type="ECO:0000256" key="2">
    <source>
        <dbReference type="ARBA" id="ARBA00004370"/>
    </source>
</evidence>
<keyword evidence="6" id="KW-0418">Kinase</keyword>
<dbReference type="EC" id="2.7.13.3" evidence="3"/>
<organism evidence="13 14">
    <name type="scientific">Leeia aquatica</name>
    <dbReference type="NCBI Taxonomy" id="2725557"/>
    <lineage>
        <taxon>Bacteria</taxon>
        <taxon>Pseudomonadati</taxon>
        <taxon>Pseudomonadota</taxon>
        <taxon>Betaproteobacteria</taxon>
        <taxon>Neisseriales</taxon>
        <taxon>Leeiaceae</taxon>
        <taxon>Leeia</taxon>
    </lineage>
</organism>
<feature type="transmembrane region" description="Helical" evidence="9">
    <location>
        <begin position="162"/>
        <end position="184"/>
    </location>
</feature>
<dbReference type="InterPro" id="IPR005467">
    <property type="entry name" value="His_kinase_dom"/>
</dbReference>
<dbReference type="InterPro" id="IPR036097">
    <property type="entry name" value="HisK_dim/P_sf"/>
</dbReference>
<name>A0A847S4S1_9NEIS</name>
<protein>
    <recommendedName>
        <fullName evidence="3">histidine kinase</fullName>
        <ecNumber evidence="3">2.7.13.3</ecNumber>
    </recommendedName>
</protein>
<keyword evidence="7" id="KW-0902">Two-component regulatory system</keyword>
<evidence type="ECO:0000256" key="6">
    <source>
        <dbReference type="ARBA" id="ARBA00022777"/>
    </source>
</evidence>
<dbReference type="Gene3D" id="3.30.565.10">
    <property type="entry name" value="Histidine kinase-like ATPase, C-terminal domain"/>
    <property type="match status" value="1"/>
</dbReference>
<dbReference type="Gene3D" id="1.10.287.130">
    <property type="match status" value="1"/>
</dbReference>
<comment type="subcellular location">
    <subcellularLocation>
        <location evidence="2">Membrane</location>
    </subcellularLocation>
</comment>
<dbReference type="PANTHER" id="PTHR43711">
    <property type="entry name" value="TWO-COMPONENT HISTIDINE KINASE"/>
    <property type="match status" value="1"/>
</dbReference>
<dbReference type="GO" id="GO:0000155">
    <property type="term" value="F:phosphorelay sensor kinase activity"/>
    <property type="evidence" value="ECO:0007669"/>
    <property type="project" value="InterPro"/>
</dbReference>
<comment type="catalytic activity">
    <reaction evidence="1">
        <text>ATP + protein L-histidine = ADP + protein N-phospho-L-histidine.</text>
        <dbReference type="EC" id="2.7.13.3"/>
    </reaction>
</comment>
<sequence>MSVQRSLVQTILQTILLRVGLLLLAVLLAGHAYARWLLQQEKLYDLEQMLHGVSRELSSFMRAHPDSLTRLDSFHPTTLPGTQLWLFDAQGHALLSPMVAPRGPNGRLQLTPQQLALLDWRANLPAQGNLVHDTQLIRVVTLAQQRWALVALLPLSALNTQLWLITLPVAFFGLLSVLLGVWTLRSTLKRQLVLPLQRLAAAHAAIGQGNYRPDIPENPLSEVHALSQATRLMAQALDERDQALQASTESLVQQMMLAEAQQARLQGILATMPDPAFLMTAEGVFVDILGKPHLHRPSALLGRSLLDLPLPPWDEVVRNELKRCLAGEAVTYELMLEGQEGPVWLEAHMAPMQQPAPLGAAIIAVARNITARKLAEQELARHRDHLQELVAQQTEQLLQAKNVAETANRVKSEFLSNMSHELRTPMHAILSFSRLGLERGAQDASKAQRYFQNIQEASTRLLALINDLLDLSKLEAGKMSYDFRLQALAPLVTDCLREIQGLLEARQVQLILPEASLLQHKVWCDALRFGQVLRNLLANALKFVPQSGTITLSVTPWLEPGWLALGISNSGSPIREDELELIFDKFVQGRQHRAPSGGTGLGLPICREIMQAHGGRVWASNLPDGQGVCFTVLLRQNPDVVVSPSAQ</sequence>
<dbReference type="SUPFAM" id="SSF55874">
    <property type="entry name" value="ATPase domain of HSP90 chaperone/DNA topoisomerase II/histidine kinase"/>
    <property type="match status" value="1"/>
</dbReference>
<evidence type="ECO:0000313" key="14">
    <source>
        <dbReference type="Proteomes" id="UP000587991"/>
    </source>
</evidence>
<keyword evidence="9" id="KW-0812">Transmembrane</keyword>
<feature type="transmembrane region" description="Helical" evidence="9">
    <location>
        <begin position="15"/>
        <end position="34"/>
    </location>
</feature>
<dbReference type="InterPro" id="IPR003660">
    <property type="entry name" value="HAMP_dom"/>
</dbReference>
<feature type="domain" description="Histidine kinase" evidence="10">
    <location>
        <begin position="417"/>
        <end position="638"/>
    </location>
</feature>
<comment type="caution">
    <text evidence="13">The sequence shown here is derived from an EMBL/GenBank/DDBJ whole genome shotgun (WGS) entry which is preliminary data.</text>
</comment>
<dbReference type="PROSITE" id="PS50113">
    <property type="entry name" value="PAC"/>
    <property type="match status" value="1"/>
</dbReference>
<dbReference type="AlphaFoldDB" id="A0A847S4S1"/>
<evidence type="ECO:0000256" key="9">
    <source>
        <dbReference type="SAM" id="Phobius"/>
    </source>
</evidence>
<dbReference type="PANTHER" id="PTHR43711:SF1">
    <property type="entry name" value="HISTIDINE KINASE 1"/>
    <property type="match status" value="1"/>
</dbReference>
<evidence type="ECO:0000313" key="13">
    <source>
        <dbReference type="EMBL" id="NLR76741.1"/>
    </source>
</evidence>
<keyword evidence="4" id="KW-0597">Phosphoprotein</keyword>
<keyword evidence="8" id="KW-0175">Coiled coil</keyword>
<keyword evidence="14" id="KW-1185">Reference proteome</keyword>
<dbReference type="InterPro" id="IPR035965">
    <property type="entry name" value="PAS-like_dom_sf"/>
</dbReference>
<dbReference type="InterPro" id="IPR000700">
    <property type="entry name" value="PAS-assoc_C"/>
</dbReference>
<dbReference type="RefSeq" id="WP_168878401.1">
    <property type="nucleotide sequence ID" value="NZ_JABAIM010000004.1"/>
</dbReference>
<evidence type="ECO:0000256" key="8">
    <source>
        <dbReference type="SAM" id="Coils"/>
    </source>
</evidence>
<evidence type="ECO:0000256" key="3">
    <source>
        <dbReference type="ARBA" id="ARBA00012438"/>
    </source>
</evidence>
<evidence type="ECO:0000256" key="4">
    <source>
        <dbReference type="ARBA" id="ARBA00022553"/>
    </source>
</evidence>
<dbReference type="SUPFAM" id="SSF55785">
    <property type="entry name" value="PYP-like sensor domain (PAS domain)"/>
    <property type="match status" value="1"/>
</dbReference>
<dbReference type="SMART" id="SM00387">
    <property type="entry name" value="HATPase_c"/>
    <property type="match status" value="1"/>
</dbReference>
<gene>
    <name evidence="13" type="ORF">HF682_16355</name>
</gene>
<dbReference type="InterPro" id="IPR003594">
    <property type="entry name" value="HATPase_dom"/>
</dbReference>
<evidence type="ECO:0000256" key="1">
    <source>
        <dbReference type="ARBA" id="ARBA00000085"/>
    </source>
</evidence>
<dbReference type="PROSITE" id="PS50109">
    <property type="entry name" value="HIS_KIN"/>
    <property type="match status" value="1"/>
</dbReference>
<proteinExistence type="predicted"/>
<dbReference type="PROSITE" id="PS50885">
    <property type="entry name" value="HAMP"/>
    <property type="match status" value="1"/>
</dbReference>
<dbReference type="Pfam" id="PF00512">
    <property type="entry name" value="HisKA"/>
    <property type="match status" value="1"/>
</dbReference>
<feature type="coiled-coil region" evidence="8">
    <location>
        <begin position="372"/>
        <end position="403"/>
    </location>
</feature>
<dbReference type="Gene3D" id="3.30.450.20">
    <property type="entry name" value="PAS domain"/>
    <property type="match status" value="1"/>
</dbReference>
<evidence type="ECO:0000259" key="10">
    <source>
        <dbReference type="PROSITE" id="PS50109"/>
    </source>
</evidence>
<dbReference type="SMART" id="SM00304">
    <property type="entry name" value="HAMP"/>
    <property type="match status" value="1"/>
</dbReference>
<dbReference type="SMART" id="SM00388">
    <property type="entry name" value="HisKA"/>
    <property type="match status" value="1"/>
</dbReference>
<feature type="domain" description="PAC" evidence="11">
    <location>
        <begin position="328"/>
        <end position="381"/>
    </location>
</feature>
<feature type="domain" description="HAMP" evidence="12">
    <location>
        <begin position="190"/>
        <end position="242"/>
    </location>
</feature>
<dbReference type="InterPro" id="IPR036890">
    <property type="entry name" value="HATPase_C_sf"/>
</dbReference>
<accession>A0A847S4S1</accession>
<dbReference type="NCBIfam" id="TIGR00229">
    <property type="entry name" value="sensory_box"/>
    <property type="match status" value="1"/>
</dbReference>